<evidence type="ECO:0000256" key="1">
    <source>
        <dbReference type="ARBA" id="ARBA00004141"/>
    </source>
</evidence>
<dbReference type="GO" id="GO:0006829">
    <property type="term" value="P:zinc ion transport"/>
    <property type="evidence" value="ECO:0007669"/>
    <property type="project" value="UniProtKB-KW"/>
</dbReference>
<protein>
    <submittedName>
        <fullName evidence="12">Cation transporter</fullName>
    </submittedName>
</protein>
<organism evidence="12 13">
    <name type="scientific">Halochromatium glycolicum</name>
    <dbReference type="NCBI Taxonomy" id="85075"/>
    <lineage>
        <taxon>Bacteria</taxon>
        <taxon>Pseudomonadati</taxon>
        <taxon>Pseudomonadota</taxon>
        <taxon>Gammaproteobacteria</taxon>
        <taxon>Chromatiales</taxon>
        <taxon>Chromatiaceae</taxon>
        <taxon>Halochromatium</taxon>
    </lineage>
</organism>
<evidence type="ECO:0000313" key="13">
    <source>
        <dbReference type="Proteomes" id="UP001296776"/>
    </source>
</evidence>
<feature type="domain" description="Cation efflux protein transmembrane" evidence="10">
    <location>
        <begin position="18"/>
        <end position="211"/>
    </location>
</feature>
<proteinExistence type="inferred from homology"/>
<name>A0AAJ0U5E0_9GAMM</name>
<dbReference type="SUPFAM" id="SSF161111">
    <property type="entry name" value="Cation efflux protein transmembrane domain-like"/>
    <property type="match status" value="1"/>
</dbReference>
<accession>A0AAJ0U5E0</accession>
<keyword evidence="5 9" id="KW-0812">Transmembrane</keyword>
<dbReference type="SUPFAM" id="SSF160240">
    <property type="entry name" value="Cation efflux protein cytoplasmic domain-like"/>
    <property type="match status" value="1"/>
</dbReference>
<evidence type="ECO:0000256" key="6">
    <source>
        <dbReference type="ARBA" id="ARBA00022906"/>
    </source>
</evidence>
<dbReference type="InterPro" id="IPR058533">
    <property type="entry name" value="Cation_efflux_TM"/>
</dbReference>
<dbReference type="Pfam" id="PF01545">
    <property type="entry name" value="Cation_efflux"/>
    <property type="match status" value="1"/>
</dbReference>
<evidence type="ECO:0000313" key="12">
    <source>
        <dbReference type="EMBL" id="MBK1705599.1"/>
    </source>
</evidence>
<dbReference type="InterPro" id="IPR027469">
    <property type="entry name" value="Cation_efflux_TMD_sf"/>
</dbReference>
<feature type="transmembrane region" description="Helical" evidence="9">
    <location>
        <begin position="121"/>
        <end position="140"/>
    </location>
</feature>
<comment type="subcellular location">
    <subcellularLocation>
        <location evidence="1">Membrane</location>
        <topology evidence="1">Multi-pass membrane protein</topology>
    </subcellularLocation>
</comment>
<dbReference type="InterPro" id="IPR002524">
    <property type="entry name" value="Cation_efflux"/>
</dbReference>
<dbReference type="InterPro" id="IPR050291">
    <property type="entry name" value="CDF_Transporter"/>
</dbReference>
<keyword evidence="8 9" id="KW-0472">Membrane</keyword>
<dbReference type="AlphaFoldDB" id="A0AAJ0U5E0"/>
<evidence type="ECO:0000256" key="9">
    <source>
        <dbReference type="SAM" id="Phobius"/>
    </source>
</evidence>
<comment type="similarity">
    <text evidence="2">Belongs to the cation diffusion facilitator (CDF) transporter (TC 2.A.4) family. FieF subfamily.</text>
</comment>
<keyword evidence="6" id="KW-0406">Ion transport</keyword>
<dbReference type="FunFam" id="1.20.1510.10:FF:000006">
    <property type="entry name" value="Divalent cation efflux transporter"/>
    <property type="match status" value="1"/>
</dbReference>
<evidence type="ECO:0000256" key="5">
    <source>
        <dbReference type="ARBA" id="ARBA00022692"/>
    </source>
</evidence>
<dbReference type="RefSeq" id="WP_200346818.1">
    <property type="nucleotide sequence ID" value="NZ_NRSJ01000024.1"/>
</dbReference>
<evidence type="ECO:0000256" key="3">
    <source>
        <dbReference type="ARBA" id="ARBA00022448"/>
    </source>
</evidence>
<gene>
    <name evidence="12" type="ORF">CKO40_13805</name>
</gene>
<feature type="transmembrane region" description="Helical" evidence="9">
    <location>
        <begin position="82"/>
        <end position="101"/>
    </location>
</feature>
<dbReference type="GO" id="GO:0008324">
    <property type="term" value="F:monoatomic cation transmembrane transporter activity"/>
    <property type="evidence" value="ECO:0007669"/>
    <property type="project" value="InterPro"/>
</dbReference>
<evidence type="ECO:0000256" key="4">
    <source>
        <dbReference type="ARBA" id="ARBA00022496"/>
    </source>
</evidence>
<evidence type="ECO:0000259" key="11">
    <source>
        <dbReference type="Pfam" id="PF16916"/>
    </source>
</evidence>
<dbReference type="PANTHER" id="PTHR43840">
    <property type="entry name" value="MITOCHONDRIAL METAL TRANSPORTER 1-RELATED"/>
    <property type="match status" value="1"/>
</dbReference>
<comment type="caution">
    <text evidence="12">The sequence shown here is derived from an EMBL/GenBank/DDBJ whole genome shotgun (WGS) entry which is preliminary data.</text>
</comment>
<evidence type="ECO:0000256" key="7">
    <source>
        <dbReference type="ARBA" id="ARBA00022989"/>
    </source>
</evidence>
<keyword evidence="7 9" id="KW-1133">Transmembrane helix</keyword>
<dbReference type="Proteomes" id="UP001296776">
    <property type="component" value="Unassembled WGS sequence"/>
</dbReference>
<dbReference type="EMBL" id="NRSJ01000024">
    <property type="protein sequence ID" value="MBK1705599.1"/>
    <property type="molecule type" value="Genomic_DNA"/>
</dbReference>
<keyword evidence="13" id="KW-1185">Reference proteome</keyword>
<evidence type="ECO:0000256" key="8">
    <source>
        <dbReference type="ARBA" id="ARBA00023136"/>
    </source>
</evidence>
<reference evidence="12" key="2">
    <citation type="journal article" date="2020" name="Microorganisms">
        <title>Osmotic Adaptation and Compatible Solute Biosynthesis of Phototrophic Bacteria as Revealed from Genome Analyses.</title>
        <authorList>
            <person name="Imhoff J.F."/>
            <person name="Rahn T."/>
            <person name="Kunzel S."/>
            <person name="Keller A."/>
            <person name="Neulinger S.C."/>
        </authorList>
    </citation>
    <scope>NUCLEOTIDE SEQUENCE</scope>
    <source>
        <strain evidence="12">DSM 11080</strain>
    </source>
</reference>
<dbReference type="Gene3D" id="3.30.70.1350">
    <property type="entry name" value="Cation efflux protein, cytoplasmic domain"/>
    <property type="match status" value="1"/>
</dbReference>
<dbReference type="GO" id="GO:0006826">
    <property type="term" value="P:iron ion transport"/>
    <property type="evidence" value="ECO:0007669"/>
    <property type="project" value="UniProtKB-KW"/>
</dbReference>
<dbReference type="Gene3D" id="1.20.1510.10">
    <property type="entry name" value="Cation efflux protein transmembrane domain"/>
    <property type="match status" value="1"/>
</dbReference>
<feature type="domain" description="Cation efflux protein cytoplasmic" evidence="11">
    <location>
        <begin position="216"/>
        <end position="293"/>
    </location>
</feature>
<feature type="transmembrane region" description="Helical" evidence="9">
    <location>
        <begin position="161"/>
        <end position="179"/>
    </location>
</feature>
<keyword evidence="4" id="KW-0408">Iron</keyword>
<keyword evidence="4" id="KW-0410">Iron transport</keyword>
<evidence type="ECO:0000259" key="10">
    <source>
        <dbReference type="Pfam" id="PF01545"/>
    </source>
</evidence>
<evidence type="ECO:0000256" key="2">
    <source>
        <dbReference type="ARBA" id="ARBA00010212"/>
    </source>
</evidence>
<dbReference type="Pfam" id="PF16916">
    <property type="entry name" value="ZT_dimer"/>
    <property type="match status" value="1"/>
</dbReference>
<keyword evidence="3" id="KW-0813">Transport</keyword>
<dbReference type="InterPro" id="IPR036837">
    <property type="entry name" value="Cation_efflux_CTD_sf"/>
</dbReference>
<dbReference type="GO" id="GO:0016020">
    <property type="term" value="C:membrane"/>
    <property type="evidence" value="ECO:0007669"/>
    <property type="project" value="UniProtKB-SubCell"/>
</dbReference>
<keyword evidence="6" id="KW-0862">Zinc</keyword>
<dbReference type="PANTHER" id="PTHR43840:SF15">
    <property type="entry name" value="MITOCHONDRIAL METAL TRANSPORTER 1-RELATED"/>
    <property type="match status" value="1"/>
</dbReference>
<sequence>MDSGDRLARAQAIKRTTLIGAICNLLLAVGKVLAGWIGQSHALIADGLHSLSDLLSDGLVWIAGHKAGQAPDSEHPYGHGRFETVATLALGFLLFAVAVGIGWDASNRLFQPHALLEPGPIALIAALISILVKEALYWYTRAYGQQVRSDLLIANAWHHRSDAISSVVVLIGIAGTLAGLSYLDAVASVIVAVMIAKIAWNLGSEATRELVDTAVSPERLREISQVIRRSTGVRDVHMLRTRTLGGNASADVHVLVDRDISVSEGHAISVLVEQRLKQAIDRMTDVTVHIDPEDDESRAPTKGLPMRTEVLEHLDAAWESIPEAVTRKRVLLHYLDGAIAVDVFFPLRTYTDEPTARQLRERLLEALRGDSRFSDVRIYFG</sequence>
<dbReference type="InterPro" id="IPR027470">
    <property type="entry name" value="Cation_efflux_CTD"/>
</dbReference>
<dbReference type="NCBIfam" id="TIGR01297">
    <property type="entry name" value="CDF"/>
    <property type="match status" value="1"/>
</dbReference>
<keyword evidence="6" id="KW-0864">Zinc transport</keyword>
<reference evidence="12" key="1">
    <citation type="submission" date="2017-08" db="EMBL/GenBank/DDBJ databases">
        <authorList>
            <person name="Imhoff J.F."/>
            <person name="Rahn T."/>
            <person name="Kuenzel S."/>
            <person name="Neulinger S.C."/>
        </authorList>
    </citation>
    <scope>NUCLEOTIDE SEQUENCE</scope>
    <source>
        <strain evidence="12">DSM 11080</strain>
    </source>
</reference>